<keyword evidence="7" id="KW-1185">Reference proteome</keyword>
<dbReference type="SUPFAM" id="SSF53474">
    <property type="entry name" value="alpha/beta-Hydrolases"/>
    <property type="match status" value="1"/>
</dbReference>
<feature type="signal peptide" evidence="4">
    <location>
        <begin position="1"/>
        <end position="29"/>
    </location>
</feature>
<dbReference type="GO" id="GO:0052689">
    <property type="term" value="F:carboxylic ester hydrolase activity"/>
    <property type="evidence" value="ECO:0007669"/>
    <property type="project" value="UniProtKB-KW"/>
</dbReference>
<keyword evidence="1" id="KW-0719">Serine esterase</keyword>
<evidence type="ECO:0000256" key="1">
    <source>
        <dbReference type="ARBA" id="ARBA00022487"/>
    </source>
</evidence>
<evidence type="ECO:0000313" key="6">
    <source>
        <dbReference type="EMBL" id="SFC45703.1"/>
    </source>
</evidence>
<dbReference type="Proteomes" id="UP000199438">
    <property type="component" value="Unassembled WGS sequence"/>
</dbReference>
<protein>
    <recommendedName>
        <fullName evidence="5">4-O-methyl-glucuronoyl methylesterase-like domain-containing protein</fullName>
    </recommendedName>
</protein>
<dbReference type="OrthoDB" id="9809261at2"/>
<evidence type="ECO:0000256" key="4">
    <source>
        <dbReference type="SAM" id="SignalP"/>
    </source>
</evidence>
<evidence type="ECO:0000313" key="7">
    <source>
        <dbReference type="Proteomes" id="UP000199438"/>
    </source>
</evidence>
<keyword evidence="3" id="KW-0378">Hydrolase</keyword>
<dbReference type="AlphaFoldDB" id="A0A1I1JID2"/>
<reference evidence="7" key="1">
    <citation type="submission" date="2016-10" db="EMBL/GenBank/DDBJ databases">
        <authorList>
            <person name="Varghese N."/>
            <person name="Submissions S."/>
        </authorList>
    </citation>
    <scope>NUCLEOTIDE SEQUENCE [LARGE SCALE GENOMIC DNA]</scope>
    <source>
        <strain evidence="7">DSM 24499</strain>
    </source>
</reference>
<accession>A0A1I1JID2</accession>
<dbReference type="InterPro" id="IPR054579">
    <property type="entry name" value="GCE-like_dom"/>
</dbReference>
<feature type="domain" description="4-O-methyl-glucuronoyl methylesterase-like" evidence="5">
    <location>
        <begin position="219"/>
        <end position="373"/>
    </location>
</feature>
<evidence type="ECO:0000259" key="5">
    <source>
        <dbReference type="Pfam" id="PF22244"/>
    </source>
</evidence>
<keyword evidence="2 4" id="KW-0732">Signal</keyword>
<organism evidence="6 7">
    <name type="scientific">Zunongwangia mangrovi</name>
    <dbReference type="NCBI Taxonomy" id="1334022"/>
    <lineage>
        <taxon>Bacteria</taxon>
        <taxon>Pseudomonadati</taxon>
        <taxon>Bacteroidota</taxon>
        <taxon>Flavobacteriia</taxon>
        <taxon>Flavobacteriales</taxon>
        <taxon>Flavobacteriaceae</taxon>
        <taxon>Zunongwangia</taxon>
    </lineage>
</organism>
<dbReference type="Pfam" id="PF22244">
    <property type="entry name" value="GCE_fung"/>
    <property type="match status" value="1"/>
</dbReference>
<dbReference type="Gene3D" id="3.40.50.1820">
    <property type="entry name" value="alpha/beta hydrolase"/>
    <property type="match status" value="1"/>
</dbReference>
<dbReference type="EMBL" id="FOKV01000004">
    <property type="protein sequence ID" value="SFC45703.1"/>
    <property type="molecule type" value="Genomic_DNA"/>
</dbReference>
<evidence type="ECO:0000256" key="3">
    <source>
        <dbReference type="ARBA" id="ARBA00022801"/>
    </source>
</evidence>
<gene>
    <name evidence="6" type="ORF">SAMN04487907_104240</name>
</gene>
<feature type="chain" id="PRO_5011509529" description="4-O-methyl-glucuronoyl methylesterase-like domain-containing protein" evidence="4">
    <location>
        <begin position="30"/>
        <end position="422"/>
    </location>
</feature>
<name>A0A1I1JID2_9FLAO</name>
<sequence length="422" mass="47558">MKQYKANPIFVRLKFLLILISLINSELSAQNLDSIEVPNLLIAENGDNILTSLEWEEERRPEILNMVKNLMYGTSPEAPGKLKFIKFDEDSTALKNTAIRKQIAIYLPGKTDYHLLDLLVYLPKNIKTPVPVFLGLNFEGNHSVNLDSAIRLSDKWVWIGAGGSKRNHPTNQSRGAVSSRWPIDLILKNGFGLATIYAGDLDPDYFDDFENGIHALYPKLQDRDDNFSTMSAWAWGLSRCMDYFETDSDIDQDKVAVVGFSRMGKAAIWAGANDKRFGMVISNESGGGGAALSKRKMGEDLTKLNKGNRHWFSKNYSKFNGKEENLPFDQHMVISLIAPRPVYIASAEGDPGSDPEGEFLSAKYASSVYNLYGKKALKSIDFPNIDQPVFEEGMGYHIRSGSHDITRYDWIQFLKFADRTWQ</sequence>
<evidence type="ECO:0000256" key="2">
    <source>
        <dbReference type="ARBA" id="ARBA00022729"/>
    </source>
</evidence>
<dbReference type="STRING" id="1334022.SAMN04487907_104240"/>
<dbReference type="InterPro" id="IPR029058">
    <property type="entry name" value="AB_hydrolase_fold"/>
</dbReference>
<dbReference type="RefSeq" id="WP_092542789.1">
    <property type="nucleotide sequence ID" value="NZ_FOKV01000004.1"/>
</dbReference>
<proteinExistence type="predicted"/>